<evidence type="ECO:0000256" key="2">
    <source>
        <dbReference type="SAM" id="Phobius"/>
    </source>
</evidence>
<dbReference type="RefSeq" id="WP_349243039.1">
    <property type="nucleotide sequence ID" value="NZ_JASCXX010000001.1"/>
</dbReference>
<dbReference type="Gene3D" id="3.30.700.10">
    <property type="entry name" value="Glycoprotein, Type 4 Pilin"/>
    <property type="match status" value="1"/>
</dbReference>
<dbReference type="AlphaFoldDB" id="A0AAW6TTL9"/>
<feature type="region of interest" description="Disordered" evidence="1">
    <location>
        <begin position="137"/>
        <end position="160"/>
    </location>
</feature>
<accession>A0AAW6TTL9</accession>
<dbReference type="SUPFAM" id="SSF54523">
    <property type="entry name" value="Pili subunits"/>
    <property type="match status" value="1"/>
</dbReference>
<keyword evidence="2" id="KW-1133">Transmembrane helix</keyword>
<keyword evidence="4" id="KW-1185">Reference proteome</keyword>
<name>A0AAW6TTL9_9BACT</name>
<evidence type="ECO:0000256" key="1">
    <source>
        <dbReference type="SAM" id="MobiDB-lite"/>
    </source>
</evidence>
<gene>
    <name evidence="3" type="ORF">QJ522_01130</name>
</gene>
<dbReference type="InterPro" id="IPR045584">
    <property type="entry name" value="Pilin-like"/>
</dbReference>
<sequence length="160" mass="17884">MTNARRHFGLSLIEMLVVVAIVVLVASLAVTLTLRMTNQAKERELSSIFALLKTALQDYYEETGAFPVQPELDFANADAHMERLYERLMAEPASRRVLTHLAGLPAKSDRSGRDDVARIRDPWGTVLDYRYGPDDDFPELLSAGPDRQFGTEDDISSRTG</sequence>
<keyword evidence="2" id="KW-0812">Transmembrane</keyword>
<dbReference type="NCBIfam" id="TIGR02532">
    <property type="entry name" value="IV_pilin_GFxxxE"/>
    <property type="match status" value="1"/>
</dbReference>
<dbReference type="InterPro" id="IPR012902">
    <property type="entry name" value="N_methyl_site"/>
</dbReference>
<protein>
    <submittedName>
        <fullName evidence="3">Prepilin-type N-terminal cleavage/methylation domain-containing protein</fullName>
    </submittedName>
</protein>
<evidence type="ECO:0000313" key="4">
    <source>
        <dbReference type="Proteomes" id="UP001431776"/>
    </source>
</evidence>
<organism evidence="3 4">
    <name type="scientific">Anaerobaca lacustris</name>
    <dbReference type="NCBI Taxonomy" id="3044600"/>
    <lineage>
        <taxon>Bacteria</taxon>
        <taxon>Pseudomonadati</taxon>
        <taxon>Planctomycetota</taxon>
        <taxon>Phycisphaerae</taxon>
        <taxon>Sedimentisphaerales</taxon>
        <taxon>Anaerobacaceae</taxon>
        <taxon>Anaerobaca</taxon>
    </lineage>
</organism>
<evidence type="ECO:0000313" key="3">
    <source>
        <dbReference type="EMBL" id="MDI6447629.1"/>
    </source>
</evidence>
<comment type="caution">
    <text evidence="3">The sequence shown here is derived from an EMBL/GenBank/DDBJ whole genome shotgun (WGS) entry which is preliminary data.</text>
</comment>
<proteinExistence type="predicted"/>
<feature type="transmembrane region" description="Helical" evidence="2">
    <location>
        <begin position="12"/>
        <end position="34"/>
    </location>
</feature>
<dbReference type="Pfam" id="PF07963">
    <property type="entry name" value="N_methyl"/>
    <property type="match status" value="1"/>
</dbReference>
<dbReference type="Proteomes" id="UP001431776">
    <property type="component" value="Unassembled WGS sequence"/>
</dbReference>
<dbReference type="EMBL" id="JASCXX010000001">
    <property type="protein sequence ID" value="MDI6447629.1"/>
    <property type="molecule type" value="Genomic_DNA"/>
</dbReference>
<keyword evidence="2" id="KW-0472">Membrane</keyword>
<reference evidence="3" key="1">
    <citation type="submission" date="2023-05" db="EMBL/GenBank/DDBJ databases">
        <title>Anaerotaeda fermentans gen. nov., sp. nov., a novel anaerobic planctomycete of the new family within the order Sedimentisphaerales isolated from Taman Peninsula, Russia.</title>
        <authorList>
            <person name="Khomyakova M.A."/>
            <person name="Merkel A.Y."/>
            <person name="Slobodkin A.I."/>
        </authorList>
    </citation>
    <scope>NUCLEOTIDE SEQUENCE</scope>
    <source>
        <strain evidence="3">M17dextr</strain>
    </source>
</reference>